<dbReference type="STRING" id="655353.SAMN04488056_11826"/>
<dbReference type="InterPro" id="IPR027051">
    <property type="entry name" value="XdhC_Rossmann_dom"/>
</dbReference>
<feature type="domain" description="XdhC Rossmann" evidence="2">
    <location>
        <begin position="107"/>
        <end position="249"/>
    </location>
</feature>
<accession>A0A1I5LV79</accession>
<dbReference type="Pfam" id="PF13478">
    <property type="entry name" value="XdhC_C"/>
    <property type="match status" value="1"/>
</dbReference>
<organism evidence="3 4">
    <name type="scientific">Cohaesibacter marisflavi</name>
    <dbReference type="NCBI Taxonomy" id="655353"/>
    <lineage>
        <taxon>Bacteria</taxon>
        <taxon>Pseudomonadati</taxon>
        <taxon>Pseudomonadota</taxon>
        <taxon>Alphaproteobacteria</taxon>
        <taxon>Hyphomicrobiales</taxon>
        <taxon>Cohaesibacteraceae</taxon>
    </lineage>
</organism>
<dbReference type="PANTHER" id="PTHR30388">
    <property type="entry name" value="ALDEHYDE OXIDOREDUCTASE MOLYBDENUM COFACTOR ASSEMBLY PROTEIN"/>
    <property type="match status" value="1"/>
</dbReference>
<dbReference type="Proteomes" id="UP000199236">
    <property type="component" value="Unassembled WGS sequence"/>
</dbReference>
<dbReference type="SUPFAM" id="SSF51735">
    <property type="entry name" value="NAD(P)-binding Rossmann-fold domains"/>
    <property type="match status" value="1"/>
</dbReference>
<sequence>MKVFKELIRENEAGRPCALASIVTTNGSIPASDKAKMLVCADRTIVGTVGGGLAEGKIIEAAIKAMEDGKSEMISFNLHDNPLMDSGMVCGGSLDIFVEPFLPAVTLYMFGGGHVGLVTAELAHRVGYKVVVIDDRAEFANEKRFPFAERTLAGSWQERMEELEPNASSIIFIATRGHICDKDVLAWAVKTPASYIGMIGSKRKIRTINSKLLEAGISAEQLSRVRAPVGLDIGADNPEEIAVSVVAQMIAHVRGAEGLVGQPRTIGDLYLTANSGTEDGEELAHASA</sequence>
<evidence type="ECO:0000259" key="1">
    <source>
        <dbReference type="Pfam" id="PF02625"/>
    </source>
</evidence>
<dbReference type="InterPro" id="IPR003777">
    <property type="entry name" value="XdhC_CoxI"/>
</dbReference>
<protein>
    <submittedName>
        <fullName evidence="3">Xanthine dehydrogenase accessory factor</fullName>
    </submittedName>
</protein>
<name>A0A1I5LV79_9HYPH</name>
<reference evidence="3 4" key="1">
    <citation type="submission" date="2016-10" db="EMBL/GenBank/DDBJ databases">
        <authorList>
            <person name="de Groot N.N."/>
        </authorList>
    </citation>
    <scope>NUCLEOTIDE SEQUENCE [LARGE SCALE GENOMIC DNA]</scope>
    <source>
        <strain evidence="3 4">CGMCC 1.9157</strain>
    </source>
</reference>
<gene>
    <name evidence="3" type="ORF">SAMN04488056_11826</name>
</gene>
<proteinExistence type="predicted"/>
<evidence type="ECO:0000313" key="3">
    <source>
        <dbReference type="EMBL" id="SFP01063.1"/>
    </source>
</evidence>
<feature type="domain" description="XdhC- CoxI" evidence="1">
    <location>
        <begin position="12"/>
        <end position="76"/>
    </location>
</feature>
<dbReference type="InterPro" id="IPR036291">
    <property type="entry name" value="NAD(P)-bd_dom_sf"/>
</dbReference>
<evidence type="ECO:0000313" key="4">
    <source>
        <dbReference type="Proteomes" id="UP000199236"/>
    </source>
</evidence>
<dbReference type="InterPro" id="IPR052698">
    <property type="entry name" value="MoCofactor_Util/Proc"/>
</dbReference>
<evidence type="ECO:0000259" key="2">
    <source>
        <dbReference type="Pfam" id="PF13478"/>
    </source>
</evidence>
<dbReference type="Gene3D" id="3.40.50.720">
    <property type="entry name" value="NAD(P)-binding Rossmann-like Domain"/>
    <property type="match status" value="1"/>
</dbReference>
<keyword evidence="4" id="KW-1185">Reference proteome</keyword>
<dbReference type="AlphaFoldDB" id="A0A1I5LV79"/>
<dbReference type="PANTHER" id="PTHR30388:SF6">
    <property type="entry name" value="XANTHINE DEHYDROGENASE SUBUNIT A-RELATED"/>
    <property type="match status" value="1"/>
</dbReference>
<dbReference type="OrthoDB" id="9815497at2"/>
<dbReference type="Pfam" id="PF02625">
    <property type="entry name" value="XdhC_CoxI"/>
    <property type="match status" value="1"/>
</dbReference>
<dbReference type="EMBL" id="FOVR01000018">
    <property type="protein sequence ID" value="SFP01063.1"/>
    <property type="molecule type" value="Genomic_DNA"/>
</dbReference>
<dbReference type="RefSeq" id="WP_090075387.1">
    <property type="nucleotide sequence ID" value="NZ_FOVR01000018.1"/>
</dbReference>